<dbReference type="Proteomes" id="UP000228552">
    <property type="component" value="Chromosome"/>
</dbReference>
<dbReference type="Pfam" id="PF07799">
    <property type="entry name" value="DUF1643"/>
    <property type="match status" value="1"/>
</dbReference>
<dbReference type="PANTHER" id="PTHR42850:SF4">
    <property type="entry name" value="ZINC-DEPENDENT ENDOPOLYPHOSPHATASE"/>
    <property type="match status" value="1"/>
</dbReference>
<keyword evidence="3" id="KW-1185">Reference proteome</keyword>
<dbReference type="AlphaFoldDB" id="A0AAD0ALF5"/>
<gene>
    <name evidence="2" type="ORF">CTM74_07015</name>
</gene>
<feature type="domain" description="Calcineurin-like phosphoesterase" evidence="1">
    <location>
        <begin position="22"/>
        <end position="212"/>
    </location>
</feature>
<protein>
    <submittedName>
        <fullName evidence="2">Serine/threonine protein phosphatase</fullName>
    </submittedName>
</protein>
<dbReference type="GO" id="GO:0110154">
    <property type="term" value="P:RNA decapping"/>
    <property type="evidence" value="ECO:0007669"/>
    <property type="project" value="TreeGrafter"/>
</dbReference>
<dbReference type="InterPro" id="IPR012441">
    <property type="entry name" value="DUF1643"/>
</dbReference>
<name>A0AAD0ALF5_9FUSO</name>
<dbReference type="Pfam" id="PF00149">
    <property type="entry name" value="Metallophos"/>
    <property type="match status" value="1"/>
</dbReference>
<evidence type="ECO:0000259" key="1">
    <source>
        <dbReference type="Pfam" id="PF00149"/>
    </source>
</evidence>
<dbReference type="GO" id="GO:0016791">
    <property type="term" value="F:phosphatase activity"/>
    <property type="evidence" value="ECO:0007669"/>
    <property type="project" value="TreeGrafter"/>
</dbReference>
<dbReference type="EMBL" id="CP024700">
    <property type="protein sequence ID" value="ATV61591.1"/>
    <property type="molecule type" value="Genomic_DNA"/>
</dbReference>
<dbReference type="InterPro" id="IPR029052">
    <property type="entry name" value="Metallo-depent_PP-like"/>
</dbReference>
<dbReference type="PANTHER" id="PTHR42850">
    <property type="entry name" value="METALLOPHOSPHOESTERASE"/>
    <property type="match status" value="1"/>
</dbReference>
<dbReference type="InterPro" id="IPR050126">
    <property type="entry name" value="Ap4A_hydrolase"/>
</dbReference>
<proteinExistence type="predicted"/>
<dbReference type="GO" id="GO:0008803">
    <property type="term" value="F:bis(5'-nucleosyl)-tetraphosphatase (symmetrical) activity"/>
    <property type="evidence" value="ECO:0007669"/>
    <property type="project" value="TreeGrafter"/>
</dbReference>
<dbReference type="SUPFAM" id="SSF56300">
    <property type="entry name" value="Metallo-dependent phosphatases"/>
    <property type="match status" value="1"/>
</dbReference>
<dbReference type="GO" id="GO:0005737">
    <property type="term" value="C:cytoplasm"/>
    <property type="evidence" value="ECO:0007669"/>
    <property type="project" value="TreeGrafter"/>
</dbReference>
<evidence type="ECO:0000313" key="2">
    <source>
        <dbReference type="EMBL" id="ATV61591.1"/>
    </source>
</evidence>
<dbReference type="InterPro" id="IPR004843">
    <property type="entry name" value="Calcineurin-like_PHP"/>
</dbReference>
<dbReference type="RefSeq" id="WP_099987565.1">
    <property type="nucleotide sequence ID" value="NZ_CP024700.1"/>
</dbReference>
<accession>A0AAD0ALF5</accession>
<sequence>MNREITIRKKQIKYINENDYNRIFVISDLHGNYELFLKFIEKVNLQKDDLLINLGDSCDRGIQSYELYLKYDEMIKQGYNVLHILGNHEDMLLTTVNTLDYDKMIHWFINGGKKTIESFKRVTGLSIENFFDLEKNKFLIDFLSSFPTLIISNKSIFTHAAYNPNLPPEKQEEYFLIWNRENFWDRNKTGKAIYFGHTPSRKEDHTIVYYPNNCTCIDLGTYRYNKMGGIEIKSKKEYYIEILYQGDNNRRFVLGEVTGNKPLICFGVNPSKAKIVDGKLQTDKTIEKIRHIVDMENYDGWIMLNLYAQVTSEPNNLDKVLNSDLHSKNIEEIEKILNRFPSSYILACWGNLIEKRKYLKYCLKGLKIDNNIADYDFLDEIKNIKGIISLTKGRKWFYRGMITKKGHPRHQLWTENSARLEEFNINEYIKILEERSNYVKFKEDMN</sequence>
<dbReference type="Gene3D" id="3.60.21.10">
    <property type="match status" value="1"/>
</dbReference>
<reference evidence="2 3" key="1">
    <citation type="submission" date="2017-11" db="EMBL/GenBank/DDBJ databases">
        <title>Genome sequencing of Fusobacterium periodonticum KCOM 1263.</title>
        <authorList>
            <person name="Kook J.-K."/>
            <person name="Park S.-N."/>
            <person name="Lim Y.K."/>
        </authorList>
    </citation>
    <scope>NUCLEOTIDE SEQUENCE [LARGE SCALE GENOMIC DNA]</scope>
    <source>
        <strain evidence="2 3">KCOM 1263</strain>
    </source>
</reference>
<organism evidence="2 3">
    <name type="scientific">Fusobacterium pseudoperiodonticum</name>
    <dbReference type="NCBI Taxonomy" id="2663009"/>
    <lineage>
        <taxon>Bacteria</taxon>
        <taxon>Fusobacteriati</taxon>
        <taxon>Fusobacteriota</taxon>
        <taxon>Fusobacteriia</taxon>
        <taxon>Fusobacteriales</taxon>
        <taxon>Fusobacteriaceae</taxon>
        <taxon>Fusobacterium</taxon>
    </lineage>
</organism>
<evidence type="ECO:0000313" key="3">
    <source>
        <dbReference type="Proteomes" id="UP000228552"/>
    </source>
</evidence>